<keyword evidence="1" id="KW-0472">Membrane</keyword>
<dbReference type="RefSeq" id="WP_096745261.1">
    <property type="nucleotide sequence ID" value="NZ_CATVXE010000033.1"/>
</dbReference>
<dbReference type="EMBL" id="CATVXE010000033">
    <property type="protein sequence ID" value="CAJ0697271.1"/>
    <property type="molecule type" value="Genomic_DNA"/>
</dbReference>
<protein>
    <recommendedName>
        <fullName evidence="2">TadE-like domain-containing protein</fullName>
    </recommendedName>
</protein>
<keyword evidence="1" id="KW-1133">Transmembrane helix</keyword>
<dbReference type="AlphaFoldDB" id="A0AAD2B071"/>
<evidence type="ECO:0000256" key="1">
    <source>
        <dbReference type="SAM" id="Phobius"/>
    </source>
</evidence>
<feature type="transmembrane region" description="Helical" evidence="1">
    <location>
        <begin position="21"/>
        <end position="49"/>
    </location>
</feature>
<dbReference type="Proteomes" id="UP001190452">
    <property type="component" value="Unassembled WGS sequence"/>
</dbReference>
<gene>
    <name evidence="4" type="ORF">R77569_04185</name>
    <name evidence="3" type="ORF">R77591_04756</name>
</gene>
<dbReference type="InterPro" id="IPR012495">
    <property type="entry name" value="TadE-like_dom"/>
</dbReference>
<sequence>MRLPLPRTTAARCTARRRMAGAAAVEFTLLFPLLLLLVFGVIEFGAALYDKSILTNASREAARAGVTVQCSGASCSTSYPSATSIKSVATNYCQSKLVTFVSGSAQCSFPSTITPCSSTGSSLTVAVSYTFNGMIIAPLVGGLTINAITTMVCE</sequence>
<name>A0AAD2B071_9RALS</name>
<keyword evidence="1" id="KW-0812">Transmembrane</keyword>
<dbReference type="Proteomes" id="UP001190002">
    <property type="component" value="Unassembled WGS sequence"/>
</dbReference>
<evidence type="ECO:0000313" key="3">
    <source>
        <dbReference type="EMBL" id="CAJ0697271.1"/>
    </source>
</evidence>
<keyword evidence="6" id="KW-1185">Reference proteome</keyword>
<comment type="caution">
    <text evidence="3">The sequence shown here is derived from an EMBL/GenBank/DDBJ whole genome shotgun (WGS) entry which is preliminary data.</text>
</comment>
<evidence type="ECO:0000313" key="6">
    <source>
        <dbReference type="Proteomes" id="UP001190452"/>
    </source>
</evidence>
<feature type="domain" description="TadE-like" evidence="2">
    <location>
        <begin position="21"/>
        <end position="63"/>
    </location>
</feature>
<evidence type="ECO:0000313" key="4">
    <source>
        <dbReference type="EMBL" id="CAJ0891960.1"/>
    </source>
</evidence>
<reference evidence="3 6" key="1">
    <citation type="submission" date="2023-07" db="EMBL/GenBank/DDBJ databases">
        <authorList>
            <person name="Peeters C."/>
        </authorList>
    </citation>
    <scope>NUCLEOTIDE SEQUENCE</scope>
    <source>
        <strain evidence="4 6">R-77569</strain>
        <strain evidence="3">R-77591</strain>
    </source>
</reference>
<dbReference type="EMBL" id="CAUDKV010000022">
    <property type="protein sequence ID" value="CAJ0891960.1"/>
    <property type="molecule type" value="Genomic_DNA"/>
</dbReference>
<accession>A0AAD2B071</accession>
<evidence type="ECO:0000259" key="2">
    <source>
        <dbReference type="Pfam" id="PF07811"/>
    </source>
</evidence>
<evidence type="ECO:0000313" key="5">
    <source>
        <dbReference type="Proteomes" id="UP001190002"/>
    </source>
</evidence>
<dbReference type="Pfam" id="PF07811">
    <property type="entry name" value="TadE"/>
    <property type="match status" value="1"/>
</dbReference>
<organism evidence="3 5">
    <name type="scientific">Ralstonia mannitolilytica</name>
    <dbReference type="NCBI Taxonomy" id="105219"/>
    <lineage>
        <taxon>Bacteria</taxon>
        <taxon>Pseudomonadati</taxon>
        <taxon>Pseudomonadota</taxon>
        <taxon>Betaproteobacteria</taxon>
        <taxon>Burkholderiales</taxon>
        <taxon>Burkholderiaceae</taxon>
        <taxon>Ralstonia</taxon>
    </lineage>
</organism>
<proteinExistence type="predicted"/>